<feature type="transmembrane region" description="Helical" evidence="1">
    <location>
        <begin position="23"/>
        <end position="44"/>
    </location>
</feature>
<dbReference type="Proteomes" id="UP000054653">
    <property type="component" value="Unassembled WGS sequence"/>
</dbReference>
<keyword evidence="1" id="KW-1133">Transmembrane helix</keyword>
<keyword evidence="1" id="KW-0472">Membrane</keyword>
<dbReference type="EMBL" id="JYDI01000050">
    <property type="protein sequence ID" value="KRY55793.1"/>
    <property type="molecule type" value="Genomic_DNA"/>
</dbReference>
<protein>
    <submittedName>
        <fullName evidence="2">Uncharacterized protein</fullName>
    </submittedName>
</protein>
<sequence length="301" mass="34267">MSIVCLSAKLAFKFHGHCYCPEILWILMLLVLSTGYLFHHSYFLNHLIQSLLIFDCLDRYRFCFGTICLNRCFSSRLQASPLLRHLVVLPLPDSFSNKRASELTAAIRLQYGRGPNQEKDVKEVVSHLFTALRRQWAQEAKFTKMVNISDYIVELAIGHDYDPLQKMCLLPGSEEDRTQFYRTLPEKIGQDTQSAIPLCVEEVASCRGSCFNPLRRCPSQIKEEKSRLSSGKVVVRLYFPVVGIQDISDHNTNDKYDSHWCHCSIIVGDICICVLFDSSGSLPLIDMNLLPLQPSQELPSS</sequence>
<comment type="caution">
    <text evidence="2">The sequence shown here is derived from an EMBL/GenBank/DDBJ whole genome shotgun (WGS) entry which is preliminary data.</text>
</comment>
<evidence type="ECO:0000313" key="2">
    <source>
        <dbReference type="EMBL" id="KRY55793.1"/>
    </source>
</evidence>
<reference evidence="2 3" key="1">
    <citation type="submission" date="2015-01" db="EMBL/GenBank/DDBJ databases">
        <title>Evolution of Trichinella species and genotypes.</title>
        <authorList>
            <person name="Korhonen P.K."/>
            <person name="Edoardo P."/>
            <person name="Giuseppe L.R."/>
            <person name="Gasser R.B."/>
        </authorList>
    </citation>
    <scope>NUCLEOTIDE SEQUENCE [LARGE SCALE GENOMIC DNA]</scope>
    <source>
        <strain evidence="2">ISS120</strain>
    </source>
</reference>
<evidence type="ECO:0000256" key="1">
    <source>
        <dbReference type="SAM" id="Phobius"/>
    </source>
</evidence>
<dbReference type="OrthoDB" id="10640252at2759"/>
<proteinExistence type="predicted"/>
<gene>
    <name evidence="2" type="ORF">T03_16828</name>
</gene>
<name>A0A0V1D2W3_TRIBR</name>
<evidence type="ECO:0000313" key="3">
    <source>
        <dbReference type="Proteomes" id="UP000054653"/>
    </source>
</evidence>
<keyword evidence="1" id="KW-0812">Transmembrane</keyword>
<organism evidence="2 3">
    <name type="scientific">Trichinella britovi</name>
    <name type="common">Parasitic roundworm</name>
    <dbReference type="NCBI Taxonomy" id="45882"/>
    <lineage>
        <taxon>Eukaryota</taxon>
        <taxon>Metazoa</taxon>
        <taxon>Ecdysozoa</taxon>
        <taxon>Nematoda</taxon>
        <taxon>Enoplea</taxon>
        <taxon>Dorylaimia</taxon>
        <taxon>Trichinellida</taxon>
        <taxon>Trichinellidae</taxon>
        <taxon>Trichinella</taxon>
    </lineage>
</organism>
<accession>A0A0V1D2W3</accession>
<keyword evidence="3" id="KW-1185">Reference proteome</keyword>
<dbReference type="AlphaFoldDB" id="A0A0V1D2W3"/>